<organism evidence="1 2">
    <name type="scientific">Clathrospora elynae</name>
    <dbReference type="NCBI Taxonomy" id="706981"/>
    <lineage>
        <taxon>Eukaryota</taxon>
        <taxon>Fungi</taxon>
        <taxon>Dikarya</taxon>
        <taxon>Ascomycota</taxon>
        <taxon>Pezizomycotina</taxon>
        <taxon>Dothideomycetes</taxon>
        <taxon>Pleosporomycetidae</taxon>
        <taxon>Pleosporales</taxon>
        <taxon>Diademaceae</taxon>
        <taxon>Clathrospora</taxon>
    </lineage>
</organism>
<protein>
    <submittedName>
        <fullName evidence="1">Uncharacterized protein</fullName>
    </submittedName>
</protein>
<evidence type="ECO:0000313" key="1">
    <source>
        <dbReference type="EMBL" id="KAF1936290.1"/>
    </source>
</evidence>
<gene>
    <name evidence="1" type="ORF">EJ02DRAFT_295582</name>
</gene>
<dbReference type="AlphaFoldDB" id="A0A6A5S9K0"/>
<dbReference type="Proteomes" id="UP000800038">
    <property type="component" value="Unassembled WGS sequence"/>
</dbReference>
<feature type="non-terminal residue" evidence="1">
    <location>
        <position position="1"/>
    </location>
</feature>
<feature type="non-terminal residue" evidence="1">
    <location>
        <position position="109"/>
    </location>
</feature>
<keyword evidence="2" id="KW-1185">Reference proteome</keyword>
<accession>A0A6A5S9K0</accession>
<evidence type="ECO:0000313" key="2">
    <source>
        <dbReference type="Proteomes" id="UP000800038"/>
    </source>
</evidence>
<sequence length="109" mass="12246">YASIVFAVENEEARYQLLARKQISIAGRLVYLAKFQNISPKTQCTGCYKLGYSKEMCKNKGCRLCPEQHYTKDHASCPECKTTGRLCAHQEPCCTNCKGEHMATSKQCA</sequence>
<proteinExistence type="predicted"/>
<reference evidence="1" key="1">
    <citation type="journal article" date="2020" name="Stud. Mycol.">
        <title>101 Dothideomycetes genomes: a test case for predicting lifestyles and emergence of pathogens.</title>
        <authorList>
            <person name="Haridas S."/>
            <person name="Albert R."/>
            <person name="Binder M."/>
            <person name="Bloem J."/>
            <person name="Labutti K."/>
            <person name="Salamov A."/>
            <person name="Andreopoulos B."/>
            <person name="Baker S."/>
            <person name="Barry K."/>
            <person name="Bills G."/>
            <person name="Bluhm B."/>
            <person name="Cannon C."/>
            <person name="Castanera R."/>
            <person name="Culley D."/>
            <person name="Daum C."/>
            <person name="Ezra D."/>
            <person name="Gonzalez J."/>
            <person name="Henrissat B."/>
            <person name="Kuo A."/>
            <person name="Liang C."/>
            <person name="Lipzen A."/>
            <person name="Lutzoni F."/>
            <person name="Magnuson J."/>
            <person name="Mondo S."/>
            <person name="Nolan M."/>
            <person name="Ohm R."/>
            <person name="Pangilinan J."/>
            <person name="Park H.-J."/>
            <person name="Ramirez L."/>
            <person name="Alfaro M."/>
            <person name="Sun H."/>
            <person name="Tritt A."/>
            <person name="Yoshinaga Y."/>
            <person name="Zwiers L.-H."/>
            <person name="Turgeon B."/>
            <person name="Goodwin S."/>
            <person name="Spatafora J."/>
            <person name="Crous P."/>
            <person name="Grigoriev I."/>
        </authorList>
    </citation>
    <scope>NUCLEOTIDE SEQUENCE</scope>
    <source>
        <strain evidence="1">CBS 161.51</strain>
    </source>
</reference>
<dbReference type="EMBL" id="ML976198">
    <property type="protein sequence ID" value="KAF1936290.1"/>
    <property type="molecule type" value="Genomic_DNA"/>
</dbReference>
<name>A0A6A5S9K0_9PLEO</name>
<dbReference type="OrthoDB" id="3039988at2759"/>